<accession>A0ABD5MBW8</accession>
<dbReference type="EMBL" id="JBGNYA010000001">
    <property type="protein sequence ID" value="MFA1609725.1"/>
    <property type="molecule type" value="Genomic_DNA"/>
</dbReference>
<sequence length="140" mass="14741">MTTLALSVPAPAFVYPLAVWILMAIVAVANGVFRELVLVPRIGEYSGHVLSTALLAAAILAVSGAFFATATVDYSPAELLAIGAGWTVLTVGFEFLVGHLEGTPASETVAQYDVLAGQVWILIPLTLLFAPLVFGWLLRS</sequence>
<keyword evidence="1" id="KW-1133">Transmembrane helix</keyword>
<evidence type="ECO:0000313" key="3">
    <source>
        <dbReference type="Proteomes" id="UP001570511"/>
    </source>
</evidence>
<dbReference type="Proteomes" id="UP001570511">
    <property type="component" value="Unassembled WGS sequence"/>
</dbReference>
<name>A0ABD5MBW8_9EURY</name>
<feature type="transmembrane region" description="Helical" evidence="1">
    <location>
        <begin position="79"/>
        <end position="99"/>
    </location>
</feature>
<comment type="caution">
    <text evidence="2">The sequence shown here is derived from an EMBL/GenBank/DDBJ whole genome shotgun (WGS) entry which is preliminary data.</text>
</comment>
<feature type="transmembrane region" description="Helical" evidence="1">
    <location>
        <begin position="45"/>
        <end position="67"/>
    </location>
</feature>
<gene>
    <name evidence="2" type="ORF">OS889_01715</name>
</gene>
<keyword evidence="1" id="KW-0472">Membrane</keyword>
<organism evidence="2 3">
    <name type="scientific">Halobellus rubicundus</name>
    <dbReference type="NCBI Taxonomy" id="2996466"/>
    <lineage>
        <taxon>Archaea</taxon>
        <taxon>Methanobacteriati</taxon>
        <taxon>Methanobacteriota</taxon>
        <taxon>Stenosarchaea group</taxon>
        <taxon>Halobacteria</taxon>
        <taxon>Halobacteriales</taxon>
        <taxon>Haloferacaceae</taxon>
        <taxon>Halobellus</taxon>
    </lineage>
</organism>
<keyword evidence="3" id="KW-1185">Reference proteome</keyword>
<evidence type="ECO:0000313" key="2">
    <source>
        <dbReference type="EMBL" id="MFA1609725.1"/>
    </source>
</evidence>
<dbReference type="RefSeq" id="WP_372386757.1">
    <property type="nucleotide sequence ID" value="NZ_JBGNYA010000001.1"/>
</dbReference>
<proteinExistence type="predicted"/>
<reference evidence="2 3" key="1">
    <citation type="submission" date="2024-08" db="EMBL/GenBank/DDBJ databases">
        <title>Halobellus sp. MBLA0158 whole genome sequence.</title>
        <authorList>
            <person name="Hwang C.Y."/>
            <person name="Cho E.-S."/>
            <person name="Seo M.-J."/>
        </authorList>
    </citation>
    <scope>NUCLEOTIDE SEQUENCE [LARGE SCALE GENOMIC DNA]</scope>
    <source>
        <strain evidence="2 3">MBLA0158</strain>
    </source>
</reference>
<dbReference type="AlphaFoldDB" id="A0ABD5MBW8"/>
<feature type="transmembrane region" description="Helical" evidence="1">
    <location>
        <begin position="119"/>
        <end position="138"/>
    </location>
</feature>
<feature type="transmembrane region" description="Helical" evidence="1">
    <location>
        <begin position="12"/>
        <end position="33"/>
    </location>
</feature>
<evidence type="ECO:0000256" key="1">
    <source>
        <dbReference type="SAM" id="Phobius"/>
    </source>
</evidence>
<protein>
    <submittedName>
        <fullName evidence="2">Uncharacterized protein</fullName>
    </submittedName>
</protein>
<keyword evidence="1" id="KW-0812">Transmembrane</keyword>